<organism evidence="2 3">
    <name type="scientific">Streptomyces erythrochromogenes</name>
    <dbReference type="NCBI Taxonomy" id="285574"/>
    <lineage>
        <taxon>Bacteria</taxon>
        <taxon>Bacillati</taxon>
        <taxon>Actinomycetota</taxon>
        <taxon>Actinomycetes</taxon>
        <taxon>Kitasatosporales</taxon>
        <taxon>Streptomycetaceae</taxon>
        <taxon>Streptomyces</taxon>
    </lineage>
</organism>
<dbReference type="EMBL" id="CP108036">
    <property type="protein sequence ID" value="WUN77407.1"/>
    <property type="molecule type" value="Genomic_DNA"/>
</dbReference>
<dbReference type="Proteomes" id="UP001432312">
    <property type="component" value="Chromosome"/>
</dbReference>
<evidence type="ECO:0000256" key="1">
    <source>
        <dbReference type="SAM" id="Phobius"/>
    </source>
</evidence>
<accession>A0ABZ1Q4N1</accession>
<evidence type="ECO:0000313" key="2">
    <source>
        <dbReference type="EMBL" id="WUN77407.1"/>
    </source>
</evidence>
<name>A0ABZ1Q4N1_9ACTN</name>
<gene>
    <name evidence="2" type="ORF">OHA91_02215</name>
</gene>
<keyword evidence="1" id="KW-0812">Transmembrane</keyword>
<keyword evidence="3" id="KW-1185">Reference proteome</keyword>
<dbReference type="GeneID" id="95494813"/>
<sequence>MYGDPDIEGVPPALEPLISACLAKDPAERPGLDQIISICSSPECGTWTLSQKGPTAIGGSFGCLTGILCLAATVAATVAGAKSPVPAVGIFAGLFLGWIVPWRLMVFLNARRPVTVAVMVSWRGVFHTWDQLDRGWSSRPWATDLSARPTR</sequence>
<reference evidence="2" key="1">
    <citation type="submission" date="2022-10" db="EMBL/GenBank/DDBJ databases">
        <title>The complete genomes of actinobacterial strains from the NBC collection.</title>
        <authorList>
            <person name="Joergensen T.S."/>
            <person name="Alvarez Arevalo M."/>
            <person name="Sterndorff E.B."/>
            <person name="Faurdal D."/>
            <person name="Vuksanovic O."/>
            <person name="Mourched A.-S."/>
            <person name="Charusanti P."/>
            <person name="Shaw S."/>
            <person name="Blin K."/>
            <person name="Weber T."/>
        </authorList>
    </citation>
    <scope>NUCLEOTIDE SEQUENCE</scope>
    <source>
        <strain evidence="2">NBC_00303</strain>
    </source>
</reference>
<evidence type="ECO:0000313" key="3">
    <source>
        <dbReference type="Proteomes" id="UP001432312"/>
    </source>
</evidence>
<dbReference type="RefSeq" id="WP_328738438.1">
    <property type="nucleotide sequence ID" value="NZ_CP108036.1"/>
</dbReference>
<protein>
    <recommendedName>
        <fullName evidence="4">Protein kinase domain-containing protein</fullName>
    </recommendedName>
</protein>
<keyword evidence="1" id="KW-1133">Transmembrane helix</keyword>
<feature type="transmembrane region" description="Helical" evidence="1">
    <location>
        <begin position="56"/>
        <end position="79"/>
    </location>
</feature>
<evidence type="ECO:0008006" key="4">
    <source>
        <dbReference type="Google" id="ProtNLM"/>
    </source>
</evidence>
<proteinExistence type="predicted"/>
<keyword evidence="1" id="KW-0472">Membrane</keyword>
<feature type="transmembrane region" description="Helical" evidence="1">
    <location>
        <begin position="85"/>
        <end position="104"/>
    </location>
</feature>